<evidence type="ECO:0000256" key="1">
    <source>
        <dbReference type="SAM" id="MobiDB-lite"/>
    </source>
</evidence>
<dbReference type="Proteomes" id="UP001177670">
    <property type="component" value="Unassembled WGS sequence"/>
</dbReference>
<keyword evidence="3" id="KW-1185">Reference proteome</keyword>
<evidence type="ECO:0000313" key="2">
    <source>
        <dbReference type="EMBL" id="KAK1117151.1"/>
    </source>
</evidence>
<name>A0AA40KEH8_9HYME</name>
<dbReference type="EMBL" id="JAHYIQ010000055">
    <property type="protein sequence ID" value="KAK1117151.1"/>
    <property type="molecule type" value="Genomic_DNA"/>
</dbReference>
<organism evidence="2 3">
    <name type="scientific">Melipona bicolor</name>
    <dbReference type="NCBI Taxonomy" id="60889"/>
    <lineage>
        <taxon>Eukaryota</taxon>
        <taxon>Metazoa</taxon>
        <taxon>Ecdysozoa</taxon>
        <taxon>Arthropoda</taxon>
        <taxon>Hexapoda</taxon>
        <taxon>Insecta</taxon>
        <taxon>Pterygota</taxon>
        <taxon>Neoptera</taxon>
        <taxon>Endopterygota</taxon>
        <taxon>Hymenoptera</taxon>
        <taxon>Apocrita</taxon>
        <taxon>Aculeata</taxon>
        <taxon>Apoidea</taxon>
        <taxon>Anthophila</taxon>
        <taxon>Apidae</taxon>
        <taxon>Melipona</taxon>
    </lineage>
</organism>
<protein>
    <submittedName>
        <fullName evidence="2">Uncharacterized protein</fullName>
    </submittedName>
</protein>
<comment type="caution">
    <text evidence="2">The sequence shown here is derived from an EMBL/GenBank/DDBJ whole genome shotgun (WGS) entry which is preliminary data.</text>
</comment>
<sequence length="154" mass="17490">MDERRNGVDRLEKYLDKSGRVDETKFCGNCGISDNDFRGYCHSKATSSKNEVLIPGTHSRHSFQVPIPGTRSRYPFQDIVARVPKLILEETHSNRSHRREPETGIDFGGDRQKGANASPGKEGWAEQGIKSYLRLTRFRVGERQRQLRAAATSR</sequence>
<dbReference type="AlphaFoldDB" id="A0AA40KEH8"/>
<feature type="region of interest" description="Disordered" evidence="1">
    <location>
        <begin position="89"/>
        <end position="126"/>
    </location>
</feature>
<accession>A0AA40KEH8</accession>
<reference evidence="2" key="1">
    <citation type="submission" date="2021-10" db="EMBL/GenBank/DDBJ databases">
        <title>Melipona bicolor Genome sequencing and assembly.</title>
        <authorList>
            <person name="Araujo N.S."/>
            <person name="Arias M.C."/>
        </authorList>
    </citation>
    <scope>NUCLEOTIDE SEQUENCE</scope>
    <source>
        <strain evidence="2">USP_2M_L1-L4_2017</strain>
        <tissue evidence="2">Whole body</tissue>
    </source>
</reference>
<evidence type="ECO:0000313" key="3">
    <source>
        <dbReference type="Proteomes" id="UP001177670"/>
    </source>
</evidence>
<gene>
    <name evidence="2" type="ORF">K0M31_016957</name>
</gene>
<proteinExistence type="predicted"/>